<feature type="domain" description="Transglycosylase SLT" evidence="2">
    <location>
        <begin position="139"/>
        <end position="218"/>
    </location>
</feature>
<dbReference type="InterPro" id="IPR008258">
    <property type="entry name" value="Transglycosylase_SLT_dom_1"/>
</dbReference>
<protein>
    <recommendedName>
        <fullName evidence="2">Transglycosylase SLT domain-containing protein</fullName>
    </recommendedName>
</protein>
<feature type="region of interest" description="Disordered" evidence="1">
    <location>
        <begin position="78"/>
        <end position="115"/>
    </location>
</feature>
<dbReference type="Pfam" id="PF01464">
    <property type="entry name" value="SLT"/>
    <property type="match status" value="1"/>
</dbReference>
<reference evidence="4" key="1">
    <citation type="journal article" date="2019" name="Int. J. Syst. Evol. Microbiol.">
        <title>The Global Catalogue of Microorganisms (GCM) 10K type strain sequencing project: providing services to taxonomists for standard genome sequencing and annotation.</title>
        <authorList>
            <consortium name="The Broad Institute Genomics Platform"/>
            <consortium name="The Broad Institute Genome Sequencing Center for Infectious Disease"/>
            <person name="Wu L."/>
            <person name="Ma J."/>
        </authorList>
    </citation>
    <scope>NUCLEOTIDE SEQUENCE [LARGE SCALE GENOMIC DNA]</scope>
    <source>
        <strain evidence="4">JCM 9687</strain>
    </source>
</reference>
<feature type="compositionally biased region" description="Low complexity" evidence="1">
    <location>
        <begin position="85"/>
        <end position="96"/>
    </location>
</feature>
<accession>A0ABP6RL19</accession>
<dbReference type="RefSeq" id="WP_344925655.1">
    <property type="nucleotide sequence ID" value="NZ_BAAAYK010000038.1"/>
</dbReference>
<name>A0ABP6RL19_9PSEU</name>
<evidence type="ECO:0000259" key="2">
    <source>
        <dbReference type="Pfam" id="PF01464"/>
    </source>
</evidence>
<keyword evidence="4" id="KW-1185">Reference proteome</keyword>
<dbReference type="Gene3D" id="1.10.530.10">
    <property type="match status" value="1"/>
</dbReference>
<gene>
    <name evidence="3" type="ORF">GCM10020366_19250</name>
</gene>
<organism evidence="3 4">
    <name type="scientific">Saccharopolyspora gregorii</name>
    <dbReference type="NCBI Taxonomy" id="33914"/>
    <lineage>
        <taxon>Bacteria</taxon>
        <taxon>Bacillati</taxon>
        <taxon>Actinomycetota</taxon>
        <taxon>Actinomycetes</taxon>
        <taxon>Pseudonocardiales</taxon>
        <taxon>Pseudonocardiaceae</taxon>
        <taxon>Saccharopolyspora</taxon>
    </lineage>
</organism>
<comment type="caution">
    <text evidence="3">The sequence shown here is derived from an EMBL/GenBank/DDBJ whole genome shotgun (WGS) entry which is preliminary data.</text>
</comment>
<dbReference type="EMBL" id="BAAAYK010000038">
    <property type="protein sequence ID" value="GAA3356187.1"/>
    <property type="molecule type" value="Genomic_DNA"/>
</dbReference>
<sequence length="236" mass="24490">MSSPDHTFPEALPTPERKTPATLRRLQEKTVPQLRELWNVGTAIGPHRLTPRMRTAQIGAAIVATGVLSTVLGGSPAEDPAVEHAPQVRAAPEAAAGHVQPGPVSPPNTGPGLDGAPTDPVDGWISQATAVLEANGVPREQIDPSALRTIILHESGGDPAAANGWDSNAAAGTPSKGLMQTIDPTFHSYAVPGHQDIWNPVDNIVAATRYSIDRYGSVSNVPGVQGVSSGGSYEGY</sequence>
<evidence type="ECO:0000313" key="4">
    <source>
        <dbReference type="Proteomes" id="UP001500483"/>
    </source>
</evidence>
<evidence type="ECO:0000313" key="3">
    <source>
        <dbReference type="EMBL" id="GAA3356187.1"/>
    </source>
</evidence>
<dbReference type="InterPro" id="IPR023346">
    <property type="entry name" value="Lysozyme-like_dom_sf"/>
</dbReference>
<evidence type="ECO:0000256" key="1">
    <source>
        <dbReference type="SAM" id="MobiDB-lite"/>
    </source>
</evidence>
<dbReference type="Proteomes" id="UP001500483">
    <property type="component" value="Unassembled WGS sequence"/>
</dbReference>
<dbReference type="SUPFAM" id="SSF53955">
    <property type="entry name" value="Lysozyme-like"/>
    <property type="match status" value="1"/>
</dbReference>
<proteinExistence type="predicted"/>
<dbReference type="CDD" id="cd13402">
    <property type="entry name" value="LT_TF-like"/>
    <property type="match status" value="1"/>
</dbReference>